<dbReference type="PANTHER" id="PTHR46206:SF2">
    <property type="entry name" value="CYTOCHROME P450 MONOOXYGENASE AUSG-RELATED"/>
    <property type="match status" value="1"/>
</dbReference>
<dbReference type="PRINTS" id="PR00385">
    <property type="entry name" value="P450"/>
</dbReference>
<dbReference type="GO" id="GO:0005506">
    <property type="term" value="F:iron ion binding"/>
    <property type="evidence" value="ECO:0007669"/>
    <property type="project" value="InterPro"/>
</dbReference>
<reference evidence="12 13" key="1">
    <citation type="submission" date="2016-03" db="EMBL/GenBank/DDBJ databases">
        <authorList>
            <person name="Ploux O."/>
        </authorList>
    </citation>
    <scope>NUCLEOTIDE SEQUENCE [LARGE SCALE GENOMIC DNA]</scope>
    <source>
        <strain evidence="12 13">UAMH 11012</strain>
    </source>
</reference>
<evidence type="ECO:0000313" key="13">
    <source>
        <dbReference type="Proteomes" id="UP000184330"/>
    </source>
</evidence>
<protein>
    <submittedName>
        <fullName evidence="12">Related to cytochrome P450 monooxygenase</fullName>
    </submittedName>
</protein>
<dbReference type="Gene3D" id="1.10.630.10">
    <property type="entry name" value="Cytochrome P450"/>
    <property type="match status" value="1"/>
</dbReference>
<dbReference type="SUPFAM" id="SSF48264">
    <property type="entry name" value="Cytochrome P450"/>
    <property type="match status" value="1"/>
</dbReference>
<evidence type="ECO:0000256" key="5">
    <source>
        <dbReference type="ARBA" id="ARBA00023002"/>
    </source>
</evidence>
<keyword evidence="6 8" id="KW-0408">Iron</keyword>
<evidence type="ECO:0000256" key="6">
    <source>
        <dbReference type="ARBA" id="ARBA00023004"/>
    </source>
</evidence>
<name>A0A1L7XU55_9HELO</name>
<evidence type="ECO:0000256" key="3">
    <source>
        <dbReference type="ARBA" id="ARBA00022617"/>
    </source>
</evidence>
<keyword evidence="13" id="KW-1185">Reference proteome</keyword>
<evidence type="ECO:0000256" key="11">
    <source>
        <dbReference type="SAM" id="Phobius"/>
    </source>
</evidence>
<dbReference type="InterPro" id="IPR002403">
    <property type="entry name" value="Cyt_P450_E_grp-IV"/>
</dbReference>
<keyword evidence="3 8" id="KW-0349">Heme</keyword>
<dbReference type="CDD" id="cd11041">
    <property type="entry name" value="CYP503A1-like"/>
    <property type="match status" value="1"/>
</dbReference>
<evidence type="ECO:0000256" key="1">
    <source>
        <dbReference type="ARBA" id="ARBA00001971"/>
    </source>
</evidence>
<dbReference type="Proteomes" id="UP000184330">
    <property type="component" value="Unassembled WGS sequence"/>
</dbReference>
<evidence type="ECO:0000256" key="9">
    <source>
        <dbReference type="RuleBase" id="RU000461"/>
    </source>
</evidence>
<comment type="similarity">
    <text evidence="2 9">Belongs to the cytochrome P450 family.</text>
</comment>
<dbReference type="EMBL" id="FJOG01000056">
    <property type="protein sequence ID" value="CZR68558.1"/>
    <property type="molecule type" value="Genomic_DNA"/>
</dbReference>
<keyword evidence="11" id="KW-0812">Transmembrane</keyword>
<keyword evidence="4 8" id="KW-0479">Metal-binding</keyword>
<dbReference type="GO" id="GO:0004497">
    <property type="term" value="F:monooxygenase activity"/>
    <property type="evidence" value="ECO:0007669"/>
    <property type="project" value="UniProtKB-KW"/>
</dbReference>
<dbReference type="PROSITE" id="PS00086">
    <property type="entry name" value="CYTOCHROME_P450"/>
    <property type="match status" value="1"/>
</dbReference>
<comment type="cofactor">
    <cofactor evidence="1 8">
        <name>heme</name>
        <dbReference type="ChEBI" id="CHEBI:30413"/>
    </cofactor>
</comment>
<dbReference type="PRINTS" id="PR00465">
    <property type="entry name" value="EP450IV"/>
</dbReference>
<proteinExistence type="inferred from homology"/>
<evidence type="ECO:0000256" key="8">
    <source>
        <dbReference type="PIRSR" id="PIRSR602403-1"/>
    </source>
</evidence>
<keyword evidence="11" id="KW-1133">Transmembrane helix</keyword>
<keyword evidence="5 9" id="KW-0560">Oxidoreductase</keyword>
<keyword evidence="7 9" id="KW-0503">Monooxygenase</keyword>
<feature type="region of interest" description="Disordered" evidence="10">
    <location>
        <begin position="482"/>
        <end position="517"/>
    </location>
</feature>
<feature type="compositionally biased region" description="Polar residues" evidence="10">
    <location>
        <begin position="482"/>
        <end position="497"/>
    </location>
</feature>
<dbReference type="PANTHER" id="PTHR46206">
    <property type="entry name" value="CYTOCHROME P450"/>
    <property type="match status" value="1"/>
</dbReference>
<dbReference type="InterPro" id="IPR017972">
    <property type="entry name" value="Cyt_P450_CS"/>
</dbReference>
<evidence type="ECO:0000256" key="2">
    <source>
        <dbReference type="ARBA" id="ARBA00010617"/>
    </source>
</evidence>
<evidence type="ECO:0000256" key="4">
    <source>
        <dbReference type="ARBA" id="ARBA00022723"/>
    </source>
</evidence>
<feature type="transmembrane region" description="Helical" evidence="11">
    <location>
        <begin position="15"/>
        <end position="33"/>
    </location>
</feature>
<dbReference type="AlphaFoldDB" id="A0A1L7XU55"/>
<keyword evidence="11" id="KW-0472">Membrane</keyword>
<accession>A0A1L7XU55</accession>
<dbReference type="STRING" id="576137.A0A1L7XU55"/>
<sequence>MSTILDLNSSVASKVGLAVGVIITIALASHLFASFRLSRALAKYPIANPKWGPAEKVEFTTSGAAILQKGVEMAKGRPFRLNDKSFPRLVLPPKYIDEIKNDKRLAFHEFVAKEFFSTYPGFDAFSTSVNQTIFQDAVRTQLTQALGMTVQPIAKEAPNTLNLVYGPASDWKETVLTPALLKSVSRVSALIFLGESFMNNPDWQRISVMYTVDAFMAAKALNNWPAPLRPIVHWFLPECRKIREEVKIAKDLVQPEVDRRRKELAENGGKPRRKVLDSVDWFSASAKGQDFDYANAELSLAMAAIHTTTNTLGFAMFDLVENPEYFDLLREEIKRVFAEEGKWEKSTLFKLRLMDSVLKESMRLHPHSLVNMPRQAKEDITLSDGTTIPKKAFISMGPVLMKDSSIFPHADKFDGHRFFNLRNSPGNENKHQFVTTSPECNVFGHGHHACPGRFFASNELKLLLVHMIMYYDWKLPEGQTKVQHSKNGVGESPNSRQKILYKSRKPEVDVTGSVTKA</sequence>
<dbReference type="InterPro" id="IPR001128">
    <property type="entry name" value="Cyt_P450"/>
</dbReference>
<dbReference type="GO" id="GO:0020037">
    <property type="term" value="F:heme binding"/>
    <property type="evidence" value="ECO:0007669"/>
    <property type="project" value="InterPro"/>
</dbReference>
<gene>
    <name evidence="12" type="ORF">PAC_18457</name>
</gene>
<dbReference type="OrthoDB" id="1844152at2759"/>
<dbReference type="InterPro" id="IPR036396">
    <property type="entry name" value="Cyt_P450_sf"/>
</dbReference>
<feature type="binding site" description="axial binding residue" evidence="8">
    <location>
        <position position="450"/>
    </location>
    <ligand>
        <name>heme</name>
        <dbReference type="ChEBI" id="CHEBI:30413"/>
    </ligand>
    <ligandPart>
        <name>Fe</name>
        <dbReference type="ChEBI" id="CHEBI:18248"/>
    </ligandPart>
</feature>
<dbReference type="Pfam" id="PF00067">
    <property type="entry name" value="p450"/>
    <property type="match status" value="1"/>
</dbReference>
<evidence type="ECO:0000256" key="7">
    <source>
        <dbReference type="ARBA" id="ARBA00023033"/>
    </source>
</evidence>
<organism evidence="12 13">
    <name type="scientific">Phialocephala subalpina</name>
    <dbReference type="NCBI Taxonomy" id="576137"/>
    <lineage>
        <taxon>Eukaryota</taxon>
        <taxon>Fungi</taxon>
        <taxon>Dikarya</taxon>
        <taxon>Ascomycota</taxon>
        <taxon>Pezizomycotina</taxon>
        <taxon>Leotiomycetes</taxon>
        <taxon>Helotiales</taxon>
        <taxon>Mollisiaceae</taxon>
        <taxon>Phialocephala</taxon>
        <taxon>Phialocephala fortinii species complex</taxon>
    </lineage>
</organism>
<evidence type="ECO:0000256" key="10">
    <source>
        <dbReference type="SAM" id="MobiDB-lite"/>
    </source>
</evidence>
<dbReference type="GO" id="GO:0016705">
    <property type="term" value="F:oxidoreductase activity, acting on paired donors, with incorporation or reduction of molecular oxygen"/>
    <property type="evidence" value="ECO:0007669"/>
    <property type="project" value="InterPro"/>
</dbReference>
<evidence type="ECO:0000313" key="12">
    <source>
        <dbReference type="EMBL" id="CZR68558.1"/>
    </source>
</evidence>